<dbReference type="AlphaFoldDB" id="A0A1M6HEE6"/>
<dbReference type="STRING" id="1122184.SAMN02745176_02774"/>
<dbReference type="OrthoDB" id="5420310at2"/>
<dbReference type="InterPro" id="IPR054648">
    <property type="entry name" value="TudS-rel"/>
</dbReference>
<gene>
    <name evidence="1" type="ORF">SAMN02745176_02774</name>
</gene>
<organism evidence="1 2">
    <name type="scientific">Lutispora thermophila DSM 19022</name>
    <dbReference type="NCBI Taxonomy" id="1122184"/>
    <lineage>
        <taxon>Bacteria</taxon>
        <taxon>Bacillati</taxon>
        <taxon>Bacillota</taxon>
        <taxon>Clostridia</taxon>
        <taxon>Lutisporales</taxon>
        <taxon>Lutisporaceae</taxon>
        <taxon>Lutispora</taxon>
    </lineage>
</organism>
<sequence length="164" mass="18768">MERSKKVIFTSHCILNQNTVVPPLARAKGPYRDIVEVIFNNGIGIHQLPCPEYRYLGLKRKPMTKEEYDNEEFRKLCKDISKDIVTVMKEYLDNGYYIIGLIGINGSPTCSIIGDRGILMEELLSSCREANIELNLIDVPTDYHDGENEKGFIDRFKEFISNAC</sequence>
<reference evidence="1 2" key="1">
    <citation type="submission" date="2016-11" db="EMBL/GenBank/DDBJ databases">
        <authorList>
            <person name="Jaros S."/>
            <person name="Januszkiewicz K."/>
            <person name="Wedrychowicz H."/>
        </authorList>
    </citation>
    <scope>NUCLEOTIDE SEQUENCE [LARGE SCALE GENOMIC DNA]</scope>
    <source>
        <strain evidence="1 2">DSM 19022</strain>
    </source>
</reference>
<protein>
    <submittedName>
        <fullName evidence="1">Predicted secreted protein</fullName>
    </submittedName>
</protein>
<dbReference type="RefSeq" id="WP_073026765.1">
    <property type="nucleotide sequence ID" value="NZ_FQZS01000020.1"/>
</dbReference>
<name>A0A1M6HEE6_9FIRM</name>
<dbReference type="Proteomes" id="UP000184442">
    <property type="component" value="Unassembled WGS sequence"/>
</dbReference>
<proteinExistence type="predicted"/>
<dbReference type="EMBL" id="FQZS01000020">
    <property type="protein sequence ID" value="SHJ20562.1"/>
    <property type="molecule type" value="Genomic_DNA"/>
</dbReference>
<evidence type="ECO:0000313" key="2">
    <source>
        <dbReference type="Proteomes" id="UP000184442"/>
    </source>
</evidence>
<keyword evidence="2" id="KW-1185">Reference proteome</keyword>
<evidence type="ECO:0000313" key="1">
    <source>
        <dbReference type="EMBL" id="SHJ20562.1"/>
    </source>
</evidence>
<dbReference type="NCBIfam" id="NF045597">
    <property type="entry name" value="TudS_rel_CD3072"/>
    <property type="match status" value="1"/>
</dbReference>
<accession>A0A1M6HEE6</accession>